<dbReference type="InterPro" id="IPR002559">
    <property type="entry name" value="Transposase_11"/>
</dbReference>
<dbReference type="GO" id="GO:0006313">
    <property type="term" value="P:DNA transposition"/>
    <property type="evidence" value="ECO:0007669"/>
    <property type="project" value="InterPro"/>
</dbReference>
<sequence>MGRSSGGFSTKIHLATDGSGLPFNIVLSPGQAHERQFALRLLDGIGVQRQNGSMKRRGHTALANKAYSRHALRNELKNKGYKNSHSPEIQ</sequence>
<geneLocation type="plasmid" evidence="2 3">
    <name>P1</name>
</geneLocation>
<feature type="domain" description="Transposase IS4-like" evidence="1">
    <location>
        <begin position="9"/>
        <end position="82"/>
    </location>
</feature>
<keyword evidence="2" id="KW-0614">Plasmid</keyword>
<keyword evidence="3" id="KW-1185">Reference proteome</keyword>
<dbReference type="EMBL" id="OW969750">
    <property type="protein sequence ID" value="CAH6252209.1"/>
    <property type="molecule type" value="Genomic_DNA"/>
</dbReference>
<evidence type="ECO:0000313" key="2">
    <source>
        <dbReference type="EMBL" id="CAH6252209.1"/>
    </source>
</evidence>
<dbReference type="AlphaFoldDB" id="A0A9P0VB85"/>
<accession>A0A9P0VB85</accession>
<dbReference type="GO" id="GO:0003677">
    <property type="term" value="F:DNA binding"/>
    <property type="evidence" value="ECO:0007669"/>
    <property type="project" value="InterPro"/>
</dbReference>
<protein>
    <recommendedName>
        <fullName evidence="1">Transposase IS4-like domain-containing protein</fullName>
    </recommendedName>
</protein>
<name>A0A9P0VB85_KLEVA</name>
<dbReference type="GO" id="GO:0004803">
    <property type="term" value="F:transposase activity"/>
    <property type="evidence" value="ECO:0007669"/>
    <property type="project" value="InterPro"/>
</dbReference>
<evidence type="ECO:0000313" key="3">
    <source>
        <dbReference type="Proteomes" id="UP000789617"/>
    </source>
</evidence>
<dbReference type="Proteomes" id="UP000789617">
    <property type="component" value="Plasmid P1"/>
</dbReference>
<evidence type="ECO:0000259" key="1">
    <source>
        <dbReference type="Pfam" id="PF01609"/>
    </source>
</evidence>
<organism evidence="2 3">
    <name type="scientific">Klebsiella variicola</name>
    <dbReference type="NCBI Taxonomy" id="244366"/>
    <lineage>
        <taxon>Bacteria</taxon>
        <taxon>Pseudomonadati</taxon>
        <taxon>Pseudomonadota</taxon>
        <taxon>Gammaproteobacteria</taxon>
        <taxon>Enterobacterales</taxon>
        <taxon>Enterobacteriaceae</taxon>
        <taxon>Klebsiella/Raoultella group</taxon>
        <taxon>Klebsiella</taxon>
        <taxon>Klebsiella pneumoniae complex</taxon>
    </lineage>
</organism>
<gene>
    <name evidence="2" type="ORF">AN2335V1_4871</name>
</gene>
<reference evidence="2" key="1">
    <citation type="submission" date="2022-05" db="EMBL/GenBank/DDBJ databases">
        <authorList>
            <person name="Alioto T."/>
            <person name="Alioto T."/>
            <person name="Gomez Garrido J."/>
        </authorList>
    </citation>
    <scope>NUCLEOTIDE SEQUENCE</scope>
    <source>
        <strain evidence="2">0</strain>
        <plasmid evidence="2">P1</plasmid>
    </source>
</reference>
<dbReference type="Pfam" id="PF01609">
    <property type="entry name" value="DDE_Tnp_1"/>
    <property type="match status" value="1"/>
</dbReference>
<proteinExistence type="predicted"/>